<proteinExistence type="predicted"/>
<organism evidence="1">
    <name type="scientific">Tanacetum cinerariifolium</name>
    <name type="common">Dalmatian daisy</name>
    <name type="synonym">Chrysanthemum cinerariifolium</name>
    <dbReference type="NCBI Taxonomy" id="118510"/>
    <lineage>
        <taxon>Eukaryota</taxon>
        <taxon>Viridiplantae</taxon>
        <taxon>Streptophyta</taxon>
        <taxon>Embryophyta</taxon>
        <taxon>Tracheophyta</taxon>
        <taxon>Spermatophyta</taxon>
        <taxon>Magnoliopsida</taxon>
        <taxon>eudicotyledons</taxon>
        <taxon>Gunneridae</taxon>
        <taxon>Pentapetalae</taxon>
        <taxon>asterids</taxon>
        <taxon>campanulids</taxon>
        <taxon>Asterales</taxon>
        <taxon>Asteraceae</taxon>
        <taxon>Asteroideae</taxon>
        <taxon>Anthemideae</taxon>
        <taxon>Anthemidinae</taxon>
        <taxon>Tanacetum</taxon>
    </lineage>
</organism>
<sequence>MINNEDDGGGGGGGGGDDGPAWLFKYIHGGDDGGLARLIRKTHHLTRRIG</sequence>
<evidence type="ECO:0000313" key="1">
    <source>
        <dbReference type="EMBL" id="GFD41124.1"/>
    </source>
</evidence>
<name>A0A699W9Y5_TANCI</name>
<dbReference type="AlphaFoldDB" id="A0A699W9Y5"/>
<reference evidence="1" key="1">
    <citation type="journal article" date="2019" name="Sci. Rep.">
        <title>Draft genome of Tanacetum cinerariifolium, the natural source of mosquito coil.</title>
        <authorList>
            <person name="Yamashiro T."/>
            <person name="Shiraishi A."/>
            <person name="Satake H."/>
            <person name="Nakayama K."/>
        </authorList>
    </citation>
    <scope>NUCLEOTIDE SEQUENCE</scope>
</reference>
<dbReference type="EMBL" id="BKCJ011546331">
    <property type="protein sequence ID" value="GFD41124.1"/>
    <property type="molecule type" value="Genomic_DNA"/>
</dbReference>
<accession>A0A699W9Y5</accession>
<gene>
    <name evidence="1" type="ORF">Tci_913093</name>
</gene>
<feature type="non-terminal residue" evidence="1">
    <location>
        <position position="50"/>
    </location>
</feature>
<comment type="caution">
    <text evidence="1">The sequence shown here is derived from an EMBL/GenBank/DDBJ whole genome shotgun (WGS) entry which is preliminary data.</text>
</comment>
<protein>
    <submittedName>
        <fullName evidence="1">Uncharacterized protein</fullName>
    </submittedName>
</protein>